<feature type="compositionally biased region" description="Basic residues" evidence="1">
    <location>
        <begin position="153"/>
        <end position="172"/>
    </location>
</feature>
<keyword evidence="3" id="KW-1185">Reference proteome</keyword>
<feature type="region of interest" description="Disordered" evidence="1">
    <location>
        <begin position="68"/>
        <end position="172"/>
    </location>
</feature>
<evidence type="ECO:0000313" key="2">
    <source>
        <dbReference type="EMBL" id="AXT48256.1"/>
    </source>
</evidence>
<dbReference type="KEGG" id="crz:D1345_19720"/>
<protein>
    <submittedName>
        <fullName evidence="2">Uncharacterized protein</fullName>
    </submittedName>
</protein>
<feature type="compositionally biased region" description="Low complexity" evidence="1">
    <location>
        <begin position="68"/>
        <end position="86"/>
    </location>
</feature>
<dbReference type="EMBL" id="CP031968">
    <property type="protein sequence ID" value="AXT48256.1"/>
    <property type="molecule type" value="Genomic_DNA"/>
</dbReference>
<dbReference type="AlphaFoldDB" id="A0AAD0RW66"/>
<feature type="compositionally biased region" description="Basic residues" evidence="1">
    <location>
        <begin position="87"/>
        <end position="97"/>
    </location>
</feature>
<accession>A0AAD0RW66</accession>
<feature type="compositionally biased region" description="Low complexity" evidence="1">
    <location>
        <begin position="115"/>
        <end position="140"/>
    </location>
</feature>
<evidence type="ECO:0000313" key="3">
    <source>
        <dbReference type="Proteomes" id="UP000259465"/>
    </source>
</evidence>
<name>A0AAD0RW66_9NEIS</name>
<organism evidence="2 3">
    <name type="scientific">Chromobacterium rhizoryzae</name>
    <dbReference type="NCBI Taxonomy" id="1778675"/>
    <lineage>
        <taxon>Bacteria</taxon>
        <taxon>Pseudomonadati</taxon>
        <taxon>Pseudomonadota</taxon>
        <taxon>Betaproteobacteria</taxon>
        <taxon>Neisseriales</taxon>
        <taxon>Chromobacteriaceae</taxon>
        <taxon>Chromobacterium</taxon>
    </lineage>
</organism>
<evidence type="ECO:0000256" key="1">
    <source>
        <dbReference type="SAM" id="MobiDB-lite"/>
    </source>
</evidence>
<gene>
    <name evidence="2" type="ORF">D1345_19720</name>
</gene>
<proteinExistence type="predicted"/>
<sequence>MPNYQIKFKSPTPPPALQSRARGYKHKAVPPHWPHQDEASLPPLAAQFPAAAQPAVWRPVPLGLLAGRRAGAATEPGPAARQGRSAASHRARHRQIPGRRPQPTAAGTGAAHANPGFPQRPAGQPGAAQRPGADQAAQPGLRLAGRDSAGWPHRLRQRRCAVPPHRIRRPAA</sequence>
<dbReference type="Proteomes" id="UP000259465">
    <property type="component" value="Chromosome"/>
</dbReference>
<feature type="region of interest" description="Disordered" evidence="1">
    <location>
        <begin position="1"/>
        <end position="46"/>
    </location>
</feature>
<reference evidence="2 3" key="1">
    <citation type="submission" date="2018-08" db="EMBL/GenBank/DDBJ databases">
        <title>Complete genome sequence of JP2-74.</title>
        <authorList>
            <person name="Wu L."/>
        </authorList>
    </citation>
    <scope>NUCLEOTIDE SEQUENCE [LARGE SCALE GENOMIC DNA]</scope>
    <source>
        <strain evidence="2 3">JP2-74</strain>
    </source>
</reference>